<evidence type="ECO:0000256" key="10">
    <source>
        <dbReference type="ARBA" id="ARBA00023277"/>
    </source>
</evidence>
<keyword evidence="7" id="KW-0408">Iron</keyword>
<comment type="caution">
    <text evidence="11">The sequence shown here is derived from an EMBL/GenBank/DDBJ whole genome shotgun (WGS) entry which is preliminary data.</text>
</comment>
<evidence type="ECO:0000256" key="4">
    <source>
        <dbReference type="ARBA" id="ARBA00011738"/>
    </source>
</evidence>
<sequence>MNIIKISPSLMCADLANLGEEVKTLTSIKADQLHFDIMDGNFVPDIGLSHLEIKAVRHLTPLLFEAHMMIVNPLRYVGVFVEAGADIICIHAESCTNLYKVIQEIKQRGKKAGVALNPATPLCMVENILTEIDLILLMMVSPGYKVPGVKSAGYFPGVLEKACCLREIIRKKELNIDIEADGSVNEKSIVNMAGAGINVFVVGSALFDERPLSAHKIQELRNRAEKAFLEKWG</sequence>
<keyword evidence="5" id="KW-0479">Metal-binding</keyword>
<dbReference type="GO" id="GO:0046496">
    <property type="term" value="P:nicotinamide nucleotide metabolic process"/>
    <property type="evidence" value="ECO:0007669"/>
    <property type="project" value="UniProtKB-ARBA"/>
</dbReference>
<dbReference type="GO" id="GO:0006163">
    <property type="term" value="P:purine nucleotide metabolic process"/>
    <property type="evidence" value="ECO:0007669"/>
    <property type="project" value="UniProtKB-ARBA"/>
</dbReference>
<dbReference type="Pfam" id="PF00834">
    <property type="entry name" value="Ribul_P_3_epim"/>
    <property type="match status" value="1"/>
</dbReference>
<keyword evidence="6" id="KW-0862">Zinc</keyword>
<evidence type="ECO:0000256" key="9">
    <source>
        <dbReference type="ARBA" id="ARBA00023235"/>
    </source>
</evidence>
<reference evidence="11" key="1">
    <citation type="journal article" date="2020" name="mSystems">
        <title>Genome- and Community-Level Interaction Insights into Carbon Utilization and Element Cycling Functions of Hydrothermarchaeota in Hydrothermal Sediment.</title>
        <authorList>
            <person name="Zhou Z."/>
            <person name="Liu Y."/>
            <person name="Xu W."/>
            <person name="Pan J."/>
            <person name="Luo Z.H."/>
            <person name="Li M."/>
        </authorList>
    </citation>
    <scope>NUCLEOTIDE SEQUENCE [LARGE SCALE GENOMIC DNA]</scope>
    <source>
        <strain evidence="11">HyVt-92</strain>
    </source>
</reference>
<evidence type="ECO:0000256" key="6">
    <source>
        <dbReference type="ARBA" id="ARBA00022833"/>
    </source>
</evidence>
<keyword evidence="9" id="KW-0413">Isomerase</keyword>
<evidence type="ECO:0000256" key="1">
    <source>
        <dbReference type="ARBA" id="ARBA00001936"/>
    </source>
</evidence>
<accession>A0A7V5M0D5</accession>
<dbReference type="NCBIfam" id="NF004076">
    <property type="entry name" value="PRK05581.1-4"/>
    <property type="match status" value="1"/>
</dbReference>
<gene>
    <name evidence="11" type="ORF">ENL39_05055</name>
</gene>
<dbReference type="CDD" id="cd00429">
    <property type="entry name" value="RPE"/>
    <property type="match status" value="1"/>
</dbReference>
<dbReference type="GO" id="GO:0046872">
    <property type="term" value="F:metal ion binding"/>
    <property type="evidence" value="ECO:0007669"/>
    <property type="project" value="UniProtKB-KW"/>
</dbReference>
<evidence type="ECO:0000256" key="8">
    <source>
        <dbReference type="ARBA" id="ARBA00023211"/>
    </source>
</evidence>
<dbReference type="GO" id="GO:1901135">
    <property type="term" value="P:carbohydrate derivative metabolic process"/>
    <property type="evidence" value="ECO:0007669"/>
    <property type="project" value="UniProtKB-ARBA"/>
</dbReference>
<proteinExistence type="predicted"/>
<dbReference type="Gene3D" id="3.20.20.70">
    <property type="entry name" value="Aldolase class I"/>
    <property type="match status" value="1"/>
</dbReference>
<dbReference type="AlphaFoldDB" id="A0A7V5M0D5"/>
<protein>
    <submittedName>
        <fullName evidence="11">Ribulose-phosphate 3-epimerase</fullName>
    </submittedName>
</protein>
<name>A0A7V5M0D5_UNCAE</name>
<dbReference type="GO" id="GO:0006091">
    <property type="term" value="P:generation of precursor metabolites and energy"/>
    <property type="evidence" value="ECO:0007669"/>
    <property type="project" value="UniProtKB-ARBA"/>
</dbReference>
<evidence type="ECO:0000256" key="2">
    <source>
        <dbReference type="ARBA" id="ARBA00001947"/>
    </source>
</evidence>
<keyword evidence="8" id="KW-0464">Manganese</keyword>
<dbReference type="Proteomes" id="UP000886070">
    <property type="component" value="Unassembled WGS sequence"/>
</dbReference>
<comment type="cofactor">
    <cofactor evidence="3">
        <name>Fe(2+)</name>
        <dbReference type="ChEBI" id="CHEBI:29033"/>
    </cofactor>
</comment>
<evidence type="ECO:0000256" key="7">
    <source>
        <dbReference type="ARBA" id="ARBA00023004"/>
    </source>
</evidence>
<comment type="subunit">
    <text evidence="4">Homodimer.</text>
</comment>
<evidence type="ECO:0000256" key="5">
    <source>
        <dbReference type="ARBA" id="ARBA00022723"/>
    </source>
</evidence>
<dbReference type="InterPro" id="IPR013785">
    <property type="entry name" value="Aldolase_TIM"/>
</dbReference>
<dbReference type="InterPro" id="IPR011060">
    <property type="entry name" value="RibuloseP-bd_barrel"/>
</dbReference>
<evidence type="ECO:0000313" key="11">
    <source>
        <dbReference type="EMBL" id="HHF98837.1"/>
    </source>
</evidence>
<dbReference type="PANTHER" id="PTHR11749">
    <property type="entry name" value="RIBULOSE-5-PHOSPHATE-3-EPIMERASE"/>
    <property type="match status" value="1"/>
</dbReference>
<evidence type="ECO:0000256" key="3">
    <source>
        <dbReference type="ARBA" id="ARBA00001954"/>
    </source>
</evidence>
<organism evidence="11">
    <name type="scientific">Aerophobetes bacterium</name>
    <dbReference type="NCBI Taxonomy" id="2030807"/>
    <lineage>
        <taxon>Bacteria</taxon>
        <taxon>Candidatus Aerophobota</taxon>
    </lineage>
</organism>
<dbReference type="GO" id="GO:0016857">
    <property type="term" value="F:racemase and epimerase activity, acting on carbohydrates and derivatives"/>
    <property type="evidence" value="ECO:0007669"/>
    <property type="project" value="InterPro"/>
</dbReference>
<comment type="cofactor">
    <cofactor evidence="2">
        <name>Zn(2+)</name>
        <dbReference type="ChEBI" id="CHEBI:29105"/>
    </cofactor>
</comment>
<dbReference type="FunFam" id="3.20.20.70:FF:000191">
    <property type="entry name" value="ribulose-phosphate 3-epimerase isoform X2"/>
    <property type="match status" value="1"/>
</dbReference>
<dbReference type="InterPro" id="IPR000056">
    <property type="entry name" value="Ribul_P_3_epim-like"/>
</dbReference>
<keyword evidence="10" id="KW-0119">Carbohydrate metabolism</keyword>
<comment type="cofactor">
    <cofactor evidence="1">
        <name>Mn(2+)</name>
        <dbReference type="ChEBI" id="CHEBI:29035"/>
    </cofactor>
</comment>
<dbReference type="EMBL" id="DRTT01000141">
    <property type="protein sequence ID" value="HHF98837.1"/>
    <property type="molecule type" value="Genomic_DNA"/>
</dbReference>
<dbReference type="GO" id="GO:0005975">
    <property type="term" value="P:carbohydrate metabolic process"/>
    <property type="evidence" value="ECO:0007669"/>
    <property type="project" value="InterPro"/>
</dbReference>
<dbReference type="SUPFAM" id="SSF51366">
    <property type="entry name" value="Ribulose-phoshate binding barrel"/>
    <property type="match status" value="1"/>
</dbReference>